<reference evidence="12" key="1">
    <citation type="journal article" date="2023" name="Mol. Phylogenet. Evol.">
        <title>Genome-scale phylogeny and comparative genomics of the fungal order Sordariales.</title>
        <authorList>
            <person name="Hensen N."/>
            <person name="Bonometti L."/>
            <person name="Westerberg I."/>
            <person name="Brannstrom I.O."/>
            <person name="Guillou S."/>
            <person name="Cros-Aarteil S."/>
            <person name="Calhoun S."/>
            <person name="Haridas S."/>
            <person name="Kuo A."/>
            <person name="Mondo S."/>
            <person name="Pangilinan J."/>
            <person name="Riley R."/>
            <person name="LaButti K."/>
            <person name="Andreopoulos B."/>
            <person name="Lipzen A."/>
            <person name="Chen C."/>
            <person name="Yan M."/>
            <person name="Daum C."/>
            <person name="Ng V."/>
            <person name="Clum A."/>
            <person name="Steindorff A."/>
            <person name="Ohm R.A."/>
            <person name="Martin F."/>
            <person name="Silar P."/>
            <person name="Natvig D.O."/>
            <person name="Lalanne C."/>
            <person name="Gautier V."/>
            <person name="Ament-Velasquez S.L."/>
            <person name="Kruys A."/>
            <person name="Hutchinson M.I."/>
            <person name="Powell A.J."/>
            <person name="Barry K."/>
            <person name="Miller A.N."/>
            <person name="Grigoriev I.V."/>
            <person name="Debuchy R."/>
            <person name="Gladieux P."/>
            <person name="Hiltunen Thoren M."/>
            <person name="Johannesson H."/>
        </authorList>
    </citation>
    <scope>NUCLEOTIDE SEQUENCE</scope>
    <source>
        <strain evidence="12">CBS 118394</strain>
    </source>
</reference>
<feature type="transmembrane region" description="Helical" evidence="10">
    <location>
        <begin position="1187"/>
        <end position="1208"/>
    </location>
</feature>
<dbReference type="GO" id="GO:0016887">
    <property type="term" value="F:ATP hydrolysis activity"/>
    <property type="evidence" value="ECO:0007669"/>
    <property type="project" value="InterPro"/>
</dbReference>
<keyword evidence="3" id="KW-0813">Transport</keyword>
<dbReference type="EMBL" id="JAUEDM010000009">
    <property type="protein sequence ID" value="KAK3312070.1"/>
    <property type="molecule type" value="Genomic_DNA"/>
</dbReference>
<dbReference type="Pfam" id="PF01061">
    <property type="entry name" value="ABC2_membrane"/>
    <property type="match status" value="2"/>
</dbReference>
<feature type="transmembrane region" description="Helical" evidence="10">
    <location>
        <begin position="559"/>
        <end position="585"/>
    </location>
</feature>
<keyword evidence="5" id="KW-0547">Nucleotide-binding</keyword>
<organism evidence="12 13">
    <name type="scientific">Apodospora peruviana</name>
    <dbReference type="NCBI Taxonomy" id="516989"/>
    <lineage>
        <taxon>Eukaryota</taxon>
        <taxon>Fungi</taxon>
        <taxon>Dikarya</taxon>
        <taxon>Ascomycota</taxon>
        <taxon>Pezizomycotina</taxon>
        <taxon>Sordariomycetes</taxon>
        <taxon>Sordariomycetidae</taxon>
        <taxon>Sordariales</taxon>
        <taxon>Lasiosphaeriaceae</taxon>
        <taxon>Apodospora</taxon>
    </lineage>
</organism>
<feature type="transmembrane region" description="Helical" evidence="10">
    <location>
        <begin position="517"/>
        <end position="538"/>
    </location>
</feature>
<accession>A0AAE0HSJ0</accession>
<feature type="domain" description="ABC transporter" evidence="11">
    <location>
        <begin position="118"/>
        <end position="373"/>
    </location>
</feature>
<dbReference type="InterPro" id="IPR017871">
    <property type="entry name" value="ABC_transporter-like_CS"/>
</dbReference>
<dbReference type="InterPro" id="IPR027417">
    <property type="entry name" value="P-loop_NTPase"/>
</dbReference>
<feature type="transmembrane region" description="Helical" evidence="10">
    <location>
        <begin position="1228"/>
        <end position="1254"/>
    </location>
</feature>
<dbReference type="FunFam" id="3.40.50.300:FF:000054">
    <property type="entry name" value="ABC multidrug transporter atrF"/>
    <property type="match status" value="1"/>
</dbReference>
<dbReference type="Gene3D" id="3.40.50.300">
    <property type="entry name" value="P-loop containing nucleotide triphosphate hydrolases"/>
    <property type="match status" value="2"/>
</dbReference>
<evidence type="ECO:0000256" key="5">
    <source>
        <dbReference type="ARBA" id="ARBA00022741"/>
    </source>
</evidence>
<feature type="transmembrane region" description="Helical" evidence="10">
    <location>
        <begin position="1309"/>
        <end position="1333"/>
    </location>
</feature>
<keyword evidence="7 10" id="KW-1133">Transmembrane helix</keyword>
<feature type="transmembrane region" description="Helical" evidence="10">
    <location>
        <begin position="591"/>
        <end position="609"/>
    </location>
</feature>
<feature type="domain" description="ABC transporter" evidence="11">
    <location>
        <begin position="815"/>
        <end position="1058"/>
    </location>
</feature>
<dbReference type="PANTHER" id="PTHR19241">
    <property type="entry name" value="ATP-BINDING CASSETTE TRANSPORTER"/>
    <property type="match status" value="1"/>
</dbReference>
<dbReference type="CDD" id="cd03233">
    <property type="entry name" value="ABCG_PDR_domain1"/>
    <property type="match status" value="1"/>
</dbReference>
<comment type="subcellular location">
    <subcellularLocation>
        <location evidence="1">Membrane</location>
        <topology evidence="1">Multi-pass membrane protein</topology>
    </subcellularLocation>
</comment>
<reference evidence="12" key="2">
    <citation type="submission" date="2023-06" db="EMBL/GenBank/DDBJ databases">
        <authorList>
            <consortium name="Lawrence Berkeley National Laboratory"/>
            <person name="Haridas S."/>
            <person name="Hensen N."/>
            <person name="Bonometti L."/>
            <person name="Westerberg I."/>
            <person name="Brannstrom I.O."/>
            <person name="Guillou S."/>
            <person name="Cros-Aarteil S."/>
            <person name="Calhoun S."/>
            <person name="Kuo A."/>
            <person name="Mondo S."/>
            <person name="Pangilinan J."/>
            <person name="Riley R."/>
            <person name="Labutti K."/>
            <person name="Andreopoulos B."/>
            <person name="Lipzen A."/>
            <person name="Chen C."/>
            <person name="Yanf M."/>
            <person name="Daum C."/>
            <person name="Ng V."/>
            <person name="Clum A."/>
            <person name="Steindorff A."/>
            <person name="Ohm R."/>
            <person name="Martin F."/>
            <person name="Silar P."/>
            <person name="Natvig D."/>
            <person name="Lalanne C."/>
            <person name="Gautier V."/>
            <person name="Ament-Velasquez S.L."/>
            <person name="Kruys A."/>
            <person name="Hutchinson M.I."/>
            <person name="Powell A.J."/>
            <person name="Barry K."/>
            <person name="Miller A.N."/>
            <person name="Grigoriev I.V."/>
            <person name="Debuchy R."/>
            <person name="Gladieux P."/>
            <person name="Thoren M.H."/>
            <person name="Johannesson H."/>
        </authorList>
    </citation>
    <scope>NUCLEOTIDE SEQUENCE</scope>
    <source>
        <strain evidence="12">CBS 118394</strain>
    </source>
</reference>
<sequence length="1461" mass="162414">MDDGGHTAAKGGCATRPQRSLIVEELSASSSVGGGGGDGEEDIEDPFSDTVRNPQLDPHNVSNFSVRAWLSNSARFMKSRGQGDDRKFGICFRNLSVLGYATPTTDYQKTVTSAVWAATLGSLRRVVSRSESRTVPILHQFSGIVRAGEMLLVLGRPGSGCSTLLKTVAGETHGLFIDDDSHLNYQGLSLHDMQRRFRGEVIYMAEQDVHFPQLTVDETLSFAAQARPPPQDIFHDVNGKVISARLRDVAVAAFGLAEVRTTAVGSDLVKGVSGGERKRVSIAEVFLSGSSLQCWDNSTRGLDSANAIEFCNMLRVQSTTSRTTACVALYQAPQAAYEMFDKVTVLYDGRQIYFGSCKSAAAYFEHLGFERAPRQTTADFLTSLTSSERRVQAGCERSVPRTPDDFVARWKRSSAYQSMVDDISTFDLTFPLGGSVQREKMQSTQPRQATTHNRSSPYTLSFSQQVSLCVERGFQRLRHDATITITGVIVNSVMALVVGSVFYNLDESTNSFYSRSVLIFFAILLNAFASAMEILLLYGQRPIVEKQVRYAFYRPSAEAMAGLICDLPYKIGNAVFFNLVLYFMTNLRREPAAFFTFLIFTFVTTLVMSNMYRTFGALSRTLAQALVPAALIVLALIMYTGFVIPPTSMVPWFRWINYVNPIAYAFESLMINEFSDRMFGCANFVPSWPGHDGKETNRVCGVVGASLGSDIVRGEDYLRLSFGYETSHLWRNFGVIIAFTVLYLGTYLLAAEYISAQKPKGEILVFRRGHSRISQRSSDAETGGDGSPASSTFAQLTAASDDNKQTSIQKHSSTFSWRDICLDIQVNKEQRRILESVDGWIKPGTLTALLGPSGAGKTSLLDVLASRATIGIVSGQVCIDGSPRDASFQRKTGYVQQFDLHLATSTVRESLRFSALMRQPQTVTRKEKLDYAEKVIKLLEMEDYAEAVVGVPGEGLNVEQRKRLSIGVELAARPQLLIFLDEPTSGLDSQTAWSILDLLETLKKHGQTVLCTIHQPSAPLFSRFDRLLFLAPNGRPAYFGDIGPSCQTVIQYFELNGAKPCPRDGNPAEWLMEMIGCTPSSHSDVDWPAVWQHSPEHAEVHRELDKLQTSLTGTIESPTPEPYEYDEYALGWSGQLWECLKRVNLHYWRSPSYIYSKAALCILNALFLGLTFYKVDNTLQGLQSQTFSIFMLLTIFPNFVPQILPNLVTQRDLYEASEGPAKVYSWQVFLVANLATELAWSTLMSVMLFIVWYYPIGFYRNAVFTESVAERGGTMFLLLWVFLMLTTTFAFFIQAGIESAEAAGNAANGVFTFWLVFCGILVRPTAMPGFWIFMYRLSPFTYLIDAVLSVAVSQSEVRCSDIELIQFEAPKGMTCGLYMGPYIESHGGYLANGAAASGELCKYCPLAQADAFLELLDIRWDERWRNFGILLGYTVFNVLAAGVLYWLVRVPRKARRRNEGT</sequence>
<evidence type="ECO:0000256" key="4">
    <source>
        <dbReference type="ARBA" id="ARBA00022692"/>
    </source>
</evidence>
<dbReference type="InterPro" id="IPR010929">
    <property type="entry name" value="PDR_CDR_ABC"/>
</dbReference>
<evidence type="ECO:0000256" key="6">
    <source>
        <dbReference type="ARBA" id="ARBA00022840"/>
    </source>
</evidence>
<dbReference type="CDD" id="cd03232">
    <property type="entry name" value="ABCG_PDR_domain2"/>
    <property type="match status" value="1"/>
</dbReference>
<evidence type="ECO:0000256" key="3">
    <source>
        <dbReference type="ARBA" id="ARBA00022448"/>
    </source>
</evidence>
<proteinExistence type="inferred from homology"/>
<evidence type="ECO:0000256" key="8">
    <source>
        <dbReference type="ARBA" id="ARBA00023136"/>
    </source>
</evidence>
<feature type="transmembrane region" description="Helical" evidence="10">
    <location>
        <begin position="621"/>
        <end position="644"/>
    </location>
</feature>
<dbReference type="InterPro" id="IPR029481">
    <property type="entry name" value="ABC_trans_N"/>
</dbReference>
<feature type="transmembrane region" description="Helical" evidence="10">
    <location>
        <begin position="1427"/>
        <end position="1448"/>
    </location>
</feature>
<evidence type="ECO:0000259" key="11">
    <source>
        <dbReference type="PROSITE" id="PS50893"/>
    </source>
</evidence>
<evidence type="ECO:0000256" key="7">
    <source>
        <dbReference type="ARBA" id="ARBA00022989"/>
    </source>
</evidence>
<evidence type="ECO:0000256" key="1">
    <source>
        <dbReference type="ARBA" id="ARBA00004141"/>
    </source>
</evidence>
<feature type="compositionally biased region" description="Acidic residues" evidence="9">
    <location>
        <begin position="38"/>
        <end position="47"/>
    </location>
</feature>
<dbReference type="PROSITE" id="PS00211">
    <property type="entry name" value="ABC_TRANSPORTER_1"/>
    <property type="match status" value="1"/>
</dbReference>
<dbReference type="InterPro" id="IPR034003">
    <property type="entry name" value="ABCG_PDR_2"/>
</dbReference>
<keyword evidence="13" id="KW-1185">Reference proteome</keyword>
<evidence type="ECO:0000256" key="10">
    <source>
        <dbReference type="SAM" id="Phobius"/>
    </source>
</evidence>
<dbReference type="GO" id="GO:0005524">
    <property type="term" value="F:ATP binding"/>
    <property type="evidence" value="ECO:0007669"/>
    <property type="project" value="UniProtKB-KW"/>
</dbReference>
<evidence type="ECO:0000313" key="13">
    <source>
        <dbReference type="Proteomes" id="UP001283341"/>
    </source>
</evidence>
<dbReference type="InterPro" id="IPR013525">
    <property type="entry name" value="ABC2_TM"/>
</dbReference>
<dbReference type="SUPFAM" id="SSF52540">
    <property type="entry name" value="P-loop containing nucleoside triphosphate hydrolases"/>
    <property type="match status" value="2"/>
</dbReference>
<feature type="transmembrane region" description="Helical" evidence="10">
    <location>
        <begin position="1154"/>
        <end position="1175"/>
    </location>
</feature>
<evidence type="ECO:0000256" key="9">
    <source>
        <dbReference type="SAM" id="MobiDB-lite"/>
    </source>
</evidence>
<dbReference type="SMART" id="SM00382">
    <property type="entry name" value="AAA"/>
    <property type="match status" value="2"/>
</dbReference>
<evidence type="ECO:0000256" key="2">
    <source>
        <dbReference type="ARBA" id="ARBA00006012"/>
    </source>
</evidence>
<evidence type="ECO:0000313" key="12">
    <source>
        <dbReference type="EMBL" id="KAK3312070.1"/>
    </source>
</evidence>
<dbReference type="Proteomes" id="UP001283341">
    <property type="component" value="Unassembled WGS sequence"/>
</dbReference>
<protein>
    <submittedName>
        <fullName evidence="12">ABC transporter</fullName>
    </submittedName>
</protein>
<feature type="transmembrane region" description="Helical" evidence="10">
    <location>
        <begin position="729"/>
        <end position="750"/>
    </location>
</feature>
<dbReference type="PROSITE" id="PS50893">
    <property type="entry name" value="ABC_TRANSPORTER_2"/>
    <property type="match status" value="2"/>
</dbReference>
<gene>
    <name evidence="12" type="ORF">B0H66DRAFT_486413</name>
</gene>
<feature type="transmembrane region" description="Helical" evidence="10">
    <location>
        <begin position="1274"/>
        <end position="1297"/>
    </location>
</feature>
<name>A0AAE0HSJ0_9PEZI</name>
<feature type="transmembrane region" description="Helical" evidence="10">
    <location>
        <begin position="481"/>
        <end position="505"/>
    </location>
</feature>
<dbReference type="Pfam" id="PF06422">
    <property type="entry name" value="PDR_CDR"/>
    <property type="match status" value="1"/>
</dbReference>
<comment type="caution">
    <text evidence="12">The sequence shown here is derived from an EMBL/GenBank/DDBJ whole genome shotgun (WGS) entry which is preliminary data.</text>
</comment>
<feature type="region of interest" description="Disordered" evidence="9">
    <location>
        <begin position="1"/>
        <end position="59"/>
    </location>
</feature>
<dbReference type="GO" id="GO:0016020">
    <property type="term" value="C:membrane"/>
    <property type="evidence" value="ECO:0007669"/>
    <property type="project" value="UniProtKB-SubCell"/>
</dbReference>
<dbReference type="InterPro" id="IPR034001">
    <property type="entry name" value="ABCG_PDR_1"/>
</dbReference>
<dbReference type="GO" id="GO:0140359">
    <property type="term" value="F:ABC-type transporter activity"/>
    <property type="evidence" value="ECO:0007669"/>
    <property type="project" value="InterPro"/>
</dbReference>
<dbReference type="InterPro" id="IPR003439">
    <property type="entry name" value="ABC_transporter-like_ATP-bd"/>
</dbReference>
<dbReference type="Pfam" id="PF00005">
    <property type="entry name" value="ABC_tran"/>
    <property type="match status" value="2"/>
</dbReference>
<dbReference type="Pfam" id="PF14510">
    <property type="entry name" value="ABC_trans_N"/>
    <property type="match status" value="1"/>
</dbReference>
<dbReference type="InterPro" id="IPR003593">
    <property type="entry name" value="AAA+_ATPase"/>
</dbReference>
<keyword evidence="8 10" id="KW-0472">Membrane</keyword>
<keyword evidence="6" id="KW-0067">ATP-binding</keyword>
<keyword evidence="4 10" id="KW-0812">Transmembrane</keyword>
<comment type="similarity">
    <text evidence="2">Belongs to the ABC transporter superfamily. ABCG family. PDR (TC 3.A.1.205) subfamily.</text>
</comment>